<sequence>MLRRVLPILLVACLTTLLLFTIFQRVSWRALPQAVGLGEEYGSLEEADDAANTGSAITVPQADAQEPADVDPNAWRAGGSEGFKEPKVESKSPYPVGQLKPAGSNYTKCLVMPKMTGENVDWVDHELGDLVEAGLLTTAVYGMDDDSMELRPPRNKGNEVMAYLSYIIDFYDDLPDVALFMHAHRWAWHNNLILGKDASLMVRHLSAERVTRDGYMNLRCHWDPGCPDWLHPGAIDRDYWKQEESIFADYWNELFPEAPIPTVLAQPCCAQFAVSRERIRAVPKERFIYLRDWVLHTELSDFLSGRIFEYTWQYIFSSTPLHCPSMSACYCDGYGLCFGDAEKFDYYFELNYHLTGYQKELKLWNEQAETIAQAREQAHGRFSGEEALDVPEVGRNVTLREEITKLEEAMKERREAAFELGRDPRQRAKEAGRVWVEGDGF</sequence>
<dbReference type="GeneID" id="89932330"/>
<reference evidence="2 3" key="1">
    <citation type="submission" date="2023-08" db="EMBL/GenBank/DDBJ databases">
        <title>Black Yeasts Isolated from many extreme environments.</title>
        <authorList>
            <person name="Coleine C."/>
            <person name="Stajich J.E."/>
            <person name="Selbmann L."/>
        </authorList>
    </citation>
    <scope>NUCLEOTIDE SEQUENCE [LARGE SCALE GENOMIC DNA]</scope>
    <source>
        <strain evidence="2 3">CCFEE 5935</strain>
    </source>
</reference>
<dbReference type="Proteomes" id="UP001337655">
    <property type="component" value="Unassembled WGS sequence"/>
</dbReference>
<keyword evidence="3" id="KW-1185">Reference proteome</keyword>
<dbReference type="AlphaFoldDB" id="A0AAV9NTM1"/>
<comment type="caution">
    <text evidence="2">The sequence shown here is derived from an EMBL/GenBank/DDBJ whole genome shotgun (WGS) entry which is preliminary data.</text>
</comment>
<name>A0AAV9NTM1_9PEZI</name>
<dbReference type="EMBL" id="JAVRRT010000030">
    <property type="protein sequence ID" value="KAK5162954.1"/>
    <property type="molecule type" value="Genomic_DNA"/>
</dbReference>
<dbReference type="InterPro" id="IPR021838">
    <property type="entry name" value="DUF3431"/>
</dbReference>
<feature type="region of interest" description="Disordered" evidence="1">
    <location>
        <begin position="59"/>
        <end position="96"/>
    </location>
</feature>
<gene>
    <name evidence="2" type="ORF">LTR77_011008</name>
</gene>
<dbReference type="RefSeq" id="XP_064653544.1">
    <property type="nucleotide sequence ID" value="XM_064808222.1"/>
</dbReference>
<evidence type="ECO:0000313" key="2">
    <source>
        <dbReference type="EMBL" id="KAK5162954.1"/>
    </source>
</evidence>
<evidence type="ECO:0000313" key="3">
    <source>
        <dbReference type="Proteomes" id="UP001337655"/>
    </source>
</evidence>
<proteinExistence type="predicted"/>
<organism evidence="2 3">
    <name type="scientific">Saxophila tyrrhenica</name>
    <dbReference type="NCBI Taxonomy" id="1690608"/>
    <lineage>
        <taxon>Eukaryota</taxon>
        <taxon>Fungi</taxon>
        <taxon>Dikarya</taxon>
        <taxon>Ascomycota</taxon>
        <taxon>Pezizomycotina</taxon>
        <taxon>Dothideomycetes</taxon>
        <taxon>Dothideomycetidae</taxon>
        <taxon>Mycosphaerellales</taxon>
        <taxon>Extremaceae</taxon>
        <taxon>Saxophila</taxon>
    </lineage>
</organism>
<dbReference type="Pfam" id="PF11913">
    <property type="entry name" value="DUF3431"/>
    <property type="match status" value="1"/>
</dbReference>
<protein>
    <submittedName>
        <fullName evidence="2">Uncharacterized protein</fullName>
    </submittedName>
</protein>
<dbReference type="PANTHER" id="PTHR37490:SF3">
    <property type="entry name" value="DUF3431 DOMAIN CONTAINING PROTEIN"/>
    <property type="match status" value="1"/>
</dbReference>
<accession>A0AAV9NTM1</accession>
<dbReference type="PANTHER" id="PTHR37490">
    <property type="entry name" value="EXPRESSED PROTEIN"/>
    <property type="match status" value="1"/>
</dbReference>
<evidence type="ECO:0000256" key="1">
    <source>
        <dbReference type="SAM" id="MobiDB-lite"/>
    </source>
</evidence>